<dbReference type="CDD" id="cd08440">
    <property type="entry name" value="PBP2_LTTR_like_4"/>
    <property type="match status" value="1"/>
</dbReference>
<proteinExistence type="inferred from homology"/>
<dbReference type="InterPro" id="IPR036388">
    <property type="entry name" value="WH-like_DNA-bd_sf"/>
</dbReference>
<accession>A0A4Q7RFA0</accession>
<sequence length="317" mass="34693">MLANLSVKHLRAFVALATHRNFTRAAQACHLSQSAFSTLIQTIEEQAGSRLFERTTRHVDLSADGRRFDEAARRLLADFESVFEDLRDHAERRKGRVSIAALPSLAGGDLPPLMADFHRRYPGIALALHDQLADGCIDMVRRGQADFALAPAPGQDTDLRVEPLVHDSFYLVCPADHALAAKRRIAPQALAGLPFIQLSRTSSVRQHLDAALHPLRLNGVMEVEHLATVAALVEAGLGVSVVPALALFQFRREGLAIRPMQMPTLQRDICLVRLRERSDSAAAAAMIDALRAHYGTAAPGTLKNGRGSRRPRPAPDR</sequence>
<evidence type="ECO:0000313" key="8">
    <source>
        <dbReference type="Proteomes" id="UP000291078"/>
    </source>
</evidence>
<organism evidence="7 8">
    <name type="scientific">Cupriavidus agavae</name>
    <dbReference type="NCBI Taxonomy" id="1001822"/>
    <lineage>
        <taxon>Bacteria</taxon>
        <taxon>Pseudomonadati</taxon>
        <taxon>Pseudomonadota</taxon>
        <taxon>Betaproteobacteria</taxon>
        <taxon>Burkholderiales</taxon>
        <taxon>Burkholderiaceae</taxon>
        <taxon>Cupriavidus</taxon>
    </lineage>
</organism>
<dbReference type="PANTHER" id="PTHR30419:SF30">
    <property type="entry name" value="LYSR FAMILY TRANSCRIPTIONAL REGULATOR"/>
    <property type="match status" value="1"/>
</dbReference>
<dbReference type="InterPro" id="IPR005119">
    <property type="entry name" value="LysR_subst-bd"/>
</dbReference>
<name>A0A4Q7RFA0_9BURK</name>
<reference evidence="7 8" key="1">
    <citation type="journal article" date="2015" name="Stand. Genomic Sci.">
        <title>Genomic Encyclopedia of Bacterial and Archaeal Type Strains, Phase III: the genomes of soil and plant-associated and newly described type strains.</title>
        <authorList>
            <person name="Whitman W.B."/>
            <person name="Woyke T."/>
            <person name="Klenk H.P."/>
            <person name="Zhou Y."/>
            <person name="Lilburn T.G."/>
            <person name="Beck B.J."/>
            <person name="De Vos P."/>
            <person name="Vandamme P."/>
            <person name="Eisen J.A."/>
            <person name="Garrity G."/>
            <person name="Hugenholtz P."/>
            <person name="Kyrpides N.C."/>
        </authorList>
    </citation>
    <scope>NUCLEOTIDE SEQUENCE [LARGE SCALE GENOMIC DNA]</scope>
    <source>
        <strain evidence="7 8">ASC-9842</strain>
    </source>
</reference>
<dbReference type="AlphaFoldDB" id="A0A4Q7RFA0"/>
<protein>
    <submittedName>
        <fullName evidence="7">DNA-binding transcriptional LysR family regulator</fullName>
    </submittedName>
</protein>
<dbReference type="Pfam" id="PF00126">
    <property type="entry name" value="HTH_1"/>
    <property type="match status" value="1"/>
</dbReference>
<dbReference type="Gene3D" id="1.10.10.10">
    <property type="entry name" value="Winged helix-like DNA-binding domain superfamily/Winged helix DNA-binding domain"/>
    <property type="match status" value="1"/>
</dbReference>
<dbReference type="OrthoDB" id="646694at2"/>
<evidence type="ECO:0000256" key="2">
    <source>
        <dbReference type="ARBA" id="ARBA00023015"/>
    </source>
</evidence>
<dbReference type="InterPro" id="IPR050950">
    <property type="entry name" value="HTH-type_LysR_regulators"/>
</dbReference>
<evidence type="ECO:0000256" key="5">
    <source>
        <dbReference type="SAM" id="MobiDB-lite"/>
    </source>
</evidence>
<dbReference type="GO" id="GO:0005829">
    <property type="term" value="C:cytosol"/>
    <property type="evidence" value="ECO:0007669"/>
    <property type="project" value="TreeGrafter"/>
</dbReference>
<keyword evidence="2" id="KW-0805">Transcription regulation</keyword>
<dbReference type="SUPFAM" id="SSF46785">
    <property type="entry name" value="Winged helix' DNA-binding domain"/>
    <property type="match status" value="1"/>
</dbReference>
<keyword evidence="8" id="KW-1185">Reference proteome</keyword>
<dbReference type="InterPro" id="IPR000847">
    <property type="entry name" value="LysR_HTH_N"/>
</dbReference>
<comment type="similarity">
    <text evidence="1">Belongs to the LysR transcriptional regulatory family.</text>
</comment>
<dbReference type="FunFam" id="1.10.10.10:FF:000001">
    <property type="entry name" value="LysR family transcriptional regulator"/>
    <property type="match status" value="1"/>
</dbReference>
<dbReference type="GO" id="GO:0003700">
    <property type="term" value="F:DNA-binding transcription factor activity"/>
    <property type="evidence" value="ECO:0007669"/>
    <property type="project" value="InterPro"/>
</dbReference>
<evidence type="ECO:0000256" key="3">
    <source>
        <dbReference type="ARBA" id="ARBA00023125"/>
    </source>
</evidence>
<feature type="region of interest" description="Disordered" evidence="5">
    <location>
        <begin position="298"/>
        <end position="317"/>
    </location>
</feature>
<dbReference type="EMBL" id="SGXM01000008">
    <property type="protein sequence ID" value="RZT31873.1"/>
    <property type="molecule type" value="Genomic_DNA"/>
</dbReference>
<dbReference type="SUPFAM" id="SSF53850">
    <property type="entry name" value="Periplasmic binding protein-like II"/>
    <property type="match status" value="1"/>
</dbReference>
<gene>
    <name evidence="7" type="ORF">EV147_4373</name>
</gene>
<feature type="compositionally biased region" description="Basic residues" evidence="5">
    <location>
        <begin position="306"/>
        <end position="317"/>
    </location>
</feature>
<comment type="caution">
    <text evidence="7">The sequence shown here is derived from an EMBL/GenBank/DDBJ whole genome shotgun (WGS) entry which is preliminary data.</text>
</comment>
<feature type="domain" description="HTH lysR-type" evidence="6">
    <location>
        <begin position="5"/>
        <end position="62"/>
    </location>
</feature>
<evidence type="ECO:0000256" key="1">
    <source>
        <dbReference type="ARBA" id="ARBA00009437"/>
    </source>
</evidence>
<dbReference type="Gene3D" id="3.40.190.290">
    <property type="match status" value="1"/>
</dbReference>
<dbReference type="PRINTS" id="PR00039">
    <property type="entry name" value="HTHLYSR"/>
</dbReference>
<keyword evidence="3 7" id="KW-0238">DNA-binding</keyword>
<dbReference type="Pfam" id="PF03466">
    <property type="entry name" value="LysR_substrate"/>
    <property type="match status" value="1"/>
</dbReference>
<keyword evidence="4" id="KW-0804">Transcription</keyword>
<evidence type="ECO:0000256" key="4">
    <source>
        <dbReference type="ARBA" id="ARBA00023163"/>
    </source>
</evidence>
<dbReference type="PROSITE" id="PS50931">
    <property type="entry name" value="HTH_LYSR"/>
    <property type="match status" value="1"/>
</dbReference>
<dbReference type="RefSeq" id="WP_130393269.1">
    <property type="nucleotide sequence ID" value="NZ_SGXM01000008.1"/>
</dbReference>
<evidence type="ECO:0000259" key="6">
    <source>
        <dbReference type="PROSITE" id="PS50931"/>
    </source>
</evidence>
<evidence type="ECO:0000313" key="7">
    <source>
        <dbReference type="EMBL" id="RZT31873.1"/>
    </source>
</evidence>
<dbReference type="GO" id="GO:0003677">
    <property type="term" value="F:DNA binding"/>
    <property type="evidence" value="ECO:0007669"/>
    <property type="project" value="UniProtKB-KW"/>
</dbReference>
<dbReference type="PANTHER" id="PTHR30419">
    <property type="entry name" value="HTH-TYPE TRANSCRIPTIONAL REGULATOR YBHD"/>
    <property type="match status" value="1"/>
</dbReference>
<dbReference type="InterPro" id="IPR036390">
    <property type="entry name" value="WH_DNA-bd_sf"/>
</dbReference>
<dbReference type="Proteomes" id="UP000291078">
    <property type="component" value="Unassembled WGS sequence"/>
</dbReference>